<dbReference type="Gene3D" id="3.40.50.1820">
    <property type="entry name" value="alpha/beta hydrolase"/>
    <property type="match status" value="1"/>
</dbReference>
<feature type="domain" description="Alpha/beta hydrolase fold-3" evidence="4">
    <location>
        <begin position="126"/>
        <end position="332"/>
    </location>
</feature>
<evidence type="ECO:0000313" key="6">
    <source>
        <dbReference type="Proteomes" id="UP000535020"/>
    </source>
</evidence>
<dbReference type="SUPFAM" id="SSF53474">
    <property type="entry name" value="alpha/beta-Hydrolases"/>
    <property type="match status" value="1"/>
</dbReference>
<dbReference type="AlphaFoldDB" id="A0A7Y9C647"/>
<dbReference type="RefSeq" id="WP_176006811.1">
    <property type="nucleotide sequence ID" value="NZ_JABWMI010000015.1"/>
</dbReference>
<dbReference type="InterPro" id="IPR050300">
    <property type="entry name" value="GDXG_lipolytic_enzyme"/>
</dbReference>
<organism evidence="5 6">
    <name type="scientific">Flavobacterium agri</name>
    <dbReference type="NCBI Taxonomy" id="2743471"/>
    <lineage>
        <taxon>Bacteria</taxon>
        <taxon>Pseudomonadati</taxon>
        <taxon>Bacteroidota</taxon>
        <taxon>Flavobacteriia</taxon>
        <taxon>Flavobacteriales</taxon>
        <taxon>Flavobacteriaceae</taxon>
        <taxon>Flavobacterium</taxon>
    </lineage>
</organism>
<sequence>MKTKRLFQNTTGFLCLAIIASCGDKEPQAEATPSETTTTQVADFSTDPNIDRQTKEFLKVLNSGGKPLESLPLADARGVLEGAQSGVKVDVSGIEESQKTITQDGLTVKLTIVRPEGEKRKLPVFLFIHGGGWVLGDYPTHKRLIRDLVVESGLAAVYVDYSRSPEAKYPVALNEIYAALKWVAANGDEINVDGTKLAIVGNSVGGNMTAATTQRAKDENGPKIKAQVLLWPVADTKFDTESYRKFAKDRFLTESLMKWMFDQYTTDPDQRKEKYISLVNSTAEDLKGLPPTLIQTAENDILRDEGEAYGRKLDEAGVPVTIVRYQGVIHDFGLLNAISQLPATRSHITQAAAELKKHLK</sequence>
<keyword evidence="6" id="KW-1185">Reference proteome</keyword>
<evidence type="ECO:0000256" key="1">
    <source>
        <dbReference type="ARBA" id="ARBA00010515"/>
    </source>
</evidence>
<feature type="region of interest" description="Disordered" evidence="3">
    <location>
        <begin position="27"/>
        <end position="46"/>
    </location>
</feature>
<reference evidence="5 6" key="1">
    <citation type="submission" date="2020-07" db="EMBL/GenBank/DDBJ databases">
        <authorList>
            <person name="Sun Q."/>
        </authorList>
    </citation>
    <scope>NUCLEOTIDE SEQUENCE [LARGE SCALE GENOMIC DNA]</scope>
    <source>
        <strain evidence="5 6">MAH-1</strain>
    </source>
</reference>
<evidence type="ECO:0000256" key="3">
    <source>
        <dbReference type="SAM" id="MobiDB-lite"/>
    </source>
</evidence>
<dbReference type="GO" id="GO:0016787">
    <property type="term" value="F:hydrolase activity"/>
    <property type="evidence" value="ECO:0007669"/>
    <property type="project" value="UniProtKB-KW"/>
</dbReference>
<keyword evidence="2 5" id="KW-0378">Hydrolase</keyword>
<dbReference type="InterPro" id="IPR029058">
    <property type="entry name" value="AB_hydrolase_fold"/>
</dbReference>
<dbReference type="PROSITE" id="PS01173">
    <property type="entry name" value="LIPASE_GDXG_HIS"/>
    <property type="match status" value="1"/>
</dbReference>
<dbReference type="Proteomes" id="UP000535020">
    <property type="component" value="Unassembled WGS sequence"/>
</dbReference>
<name>A0A7Y9C647_9FLAO</name>
<comment type="caution">
    <text evidence="5">The sequence shown here is derived from an EMBL/GenBank/DDBJ whole genome shotgun (WGS) entry which is preliminary data.</text>
</comment>
<evidence type="ECO:0000256" key="2">
    <source>
        <dbReference type="ARBA" id="ARBA00022801"/>
    </source>
</evidence>
<dbReference type="PANTHER" id="PTHR48081">
    <property type="entry name" value="AB HYDROLASE SUPERFAMILY PROTEIN C4A8.06C"/>
    <property type="match status" value="1"/>
</dbReference>
<feature type="compositionally biased region" description="Polar residues" evidence="3">
    <location>
        <begin position="31"/>
        <end position="46"/>
    </location>
</feature>
<dbReference type="InterPro" id="IPR002168">
    <property type="entry name" value="Lipase_GDXG_HIS_AS"/>
</dbReference>
<evidence type="ECO:0000313" key="5">
    <source>
        <dbReference type="EMBL" id="NYA72001.1"/>
    </source>
</evidence>
<accession>A0A7Y9C647</accession>
<dbReference type="InterPro" id="IPR013094">
    <property type="entry name" value="AB_hydrolase_3"/>
</dbReference>
<evidence type="ECO:0000259" key="4">
    <source>
        <dbReference type="Pfam" id="PF07859"/>
    </source>
</evidence>
<gene>
    <name evidence="5" type="ORF">HZF10_13815</name>
</gene>
<dbReference type="Pfam" id="PF07859">
    <property type="entry name" value="Abhydrolase_3"/>
    <property type="match status" value="1"/>
</dbReference>
<dbReference type="PANTHER" id="PTHR48081:SF8">
    <property type="entry name" value="ALPHA_BETA HYDROLASE FOLD-3 DOMAIN-CONTAINING PROTEIN-RELATED"/>
    <property type="match status" value="1"/>
</dbReference>
<proteinExistence type="inferred from homology"/>
<protein>
    <submittedName>
        <fullName evidence="5">Alpha/beta hydrolase</fullName>
    </submittedName>
</protein>
<comment type="similarity">
    <text evidence="1">Belongs to the 'GDXG' lipolytic enzyme family.</text>
</comment>
<dbReference type="EMBL" id="JACBJI010000006">
    <property type="protein sequence ID" value="NYA72001.1"/>
    <property type="molecule type" value="Genomic_DNA"/>
</dbReference>
<dbReference type="PROSITE" id="PS51257">
    <property type="entry name" value="PROKAR_LIPOPROTEIN"/>
    <property type="match status" value="1"/>
</dbReference>